<comment type="caution">
    <text evidence="1">The sequence shown here is derived from an EMBL/GenBank/DDBJ whole genome shotgun (WGS) entry which is preliminary data.</text>
</comment>
<organism evidence="1 2">
    <name type="scientific">Mycena sanguinolenta</name>
    <dbReference type="NCBI Taxonomy" id="230812"/>
    <lineage>
        <taxon>Eukaryota</taxon>
        <taxon>Fungi</taxon>
        <taxon>Dikarya</taxon>
        <taxon>Basidiomycota</taxon>
        <taxon>Agaricomycotina</taxon>
        <taxon>Agaricomycetes</taxon>
        <taxon>Agaricomycetidae</taxon>
        <taxon>Agaricales</taxon>
        <taxon>Marasmiineae</taxon>
        <taxon>Mycenaceae</taxon>
        <taxon>Mycena</taxon>
    </lineage>
</organism>
<reference evidence="1" key="1">
    <citation type="submission" date="2020-05" db="EMBL/GenBank/DDBJ databases">
        <title>Mycena genomes resolve the evolution of fungal bioluminescence.</title>
        <authorList>
            <person name="Tsai I.J."/>
        </authorList>
    </citation>
    <scope>NUCLEOTIDE SEQUENCE</scope>
    <source>
        <strain evidence="1">160909Yilan</strain>
    </source>
</reference>
<dbReference type="Proteomes" id="UP000623467">
    <property type="component" value="Unassembled WGS sequence"/>
</dbReference>
<accession>A0A8H6XJI6</accession>
<dbReference type="OrthoDB" id="3145912at2759"/>
<keyword evidence="2" id="KW-1185">Reference proteome</keyword>
<proteinExistence type="predicted"/>
<sequence>MTNFSPNNQPHLPPELERAIFELAAIARPICIPSLMLVARRTKEWLEPLLYRVIFVSESIIDDMHGFPSIPLDILLATIAKKPTSFFQSSGTRIFLENPPGMEPALWVRAMDTIFTACQGVGQLSIVSSHISHRGSLDGLHSLRRLTMHVAPLFAPFAIDFSSPIFRHLTHLEFLDALDVFPPDVDIGAHLALVPALTHISFHVFKHPLRAFHGRIRTSPHIQCIVCFVPRQLVEIPEQPDARLVCMDLADWQTDWLRGAAFGEDYWELAEIFIAAKHGGEVYEAQYFIEEWWRL</sequence>
<evidence type="ECO:0000313" key="1">
    <source>
        <dbReference type="EMBL" id="KAF7342735.1"/>
    </source>
</evidence>
<name>A0A8H6XJI6_9AGAR</name>
<protein>
    <submittedName>
        <fullName evidence="1">Uncharacterized protein</fullName>
    </submittedName>
</protein>
<dbReference type="AlphaFoldDB" id="A0A8H6XJI6"/>
<evidence type="ECO:0000313" key="2">
    <source>
        <dbReference type="Proteomes" id="UP000623467"/>
    </source>
</evidence>
<dbReference type="EMBL" id="JACAZH010000024">
    <property type="protein sequence ID" value="KAF7342735.1"/>
    <property type="molecule type" value="Genomic_DNA"/>
</dbReference>
<gene>
    <name evidence="1" type="ORF">MSAN_01988600</name>
</gene>